<comment type="caution">
    <text evidence="1">The sequence shown here is derived from an EMBL/GenBank/DDBJ whole genome shotgun (WGS) entry which is preliminary data.</text>
</comment>
<reference evidence="1" key="1">
    <citation type="submission" date="2023-07" db="EMBL/GenBank/DDBJ databases">
        <title>Black Yeasts Isolated from many extreme environments.</title>
        <authorList>
            <person name="Coleine C."/>
            <person name="Stajich J.E."/>
            <person name="Selbmann L."/>
        </authorList>
    </citation>
    <scope>NUCLEOTIDE SEQUENCE</scope>
    <source>
        <strain evidence="1">CCFEE 5714</strain>
    </source>
</reference>
<organism evidence="1 2">
    <name type="scientific">Vermiconidia calcicola</name>
    <dbReference type="NCBI Taxonomy" id="1690605"/>
    <lineage>
        <taxon>Eukaryota</taxon>
        <taxon>Fungi</taxon>
        <taxon>Dikarya</taxon>
        <taxon>Ascomycota</taxon>
        <taxon>Pezizomycotina</taxon>
        <taxon>Dothideomycetes</taxon>
        <taxon>Dothideomycetidae</taxon>
        <taxon>Mycosphaerellales</taxon>
        <taxon>Extremaceae</taxon>
        <taxon>Vermiconidia</taxon>
    </lineage>
</organism>
<name>A0ACC3MYW4_9PEZI</name>
<protein>
    <submittedName>
        <fullName evidence="1">Uncharacterized protein</fullName>
    </submittedName>
</protein>
<evidence type="ECO:0000313" key="1">
    <source>
        <dbReference type="EMBL" id="KAK3706023.1"/>
    </source>
</evidence>
<dbReference type="EMBL" id="JAUTXU010000124">
    <property type="protein sequence ID" value="KAK3706023.1"/>
    <property type="molecule type" value="Genomic_DNA"/>
</dbReference>
<evidence type="ECO:0000313" key="2">
    <source>
        <dbReference type="Proteomes" id="UP001281147"/>
    </source>
</evidence>
<accession>A0ACC3MYW4</accession>
<proteinExistence type="predicted"/>
<gene>
    <name evidence="1" type="ORF">LTR37_013017</name>
</gene>
<sequence length="217" mass="24327">MQELILYSQVSSARHDQVLHILAGVTASQPTKYREQCDLYEQPKAAISVKSQTPQAQRRSYHQLVRETHPDEAGDLPSWKTRISDVPEPGVKNVISRNVSEKTLSMDELKLVRRDFESYKLASEHSVSGHRFISGNVIIRIFRIYVKTPVYVENPLGLLDPSGTYIVEALVRTEDGSSSALRDKATEELLAFAETVKGAIDLRVPDRLALDPRVKGS</sequence>
<dbReference type="Proteomes" id="UP001281147">
    <property type="component" value="Unassembled WGS sequence"/>
</dbReference>
<keyword evidence="2" id="KW-1185">Reference proteome</keyword>